<evidence type="ECO:0000313" key="1">
    <source>
        <dbReference type="EMBL" id="KAI8573810.1"/>
    </source>
</evidence>
<accession>A0ACC0Q7Q7</accession>
<protein>
    <submittedName>
        <fullName evidence="1">Uncharacterized protein</fullName>
    </submittedName>
</protein>
<dbReference type="EMBL" id="CM046388">
    <property type="protein sequence ID" value="KAI8573810.1"/>
    <property type="molecule type" value="Genomic_DNA"/>
</dbReference>
<evidence type="ECO:0000313" key="2">
    <source>
        <dbReference type="Proteomes" id="UP001062846"/>
    </source>
</evidence>
<proteinExistence type="predicted"/>
<keyword evidence="2" id="KW-1185">Reference proteome</keyword>
<dbReference type="Proteomes" id="UP001062846">
    <property type="component" value="Chromosome 1"/>
</dbReference>
<name>A0ACC0Q7Q7_RHOML</name>
<comment type="caution">
    <text evidence="1">The sequence shown here is derived from an EMBL/GenBank/DDBJ whole genome shotgun (WGS) entry which is preliminary data.</text>
</comment>
<sequence length="286" mass="31116">MRPTYAPDEVPSPRRPSGVSSDDRRTIEEQENILNGISSLDPPLSSLQTNLIHNGLPSNLNLQAQSVPGPITPHINIPKPIYFVTEPTDSPTYPAPRSIVDHHFQISPIPAENSNPSPDPLLLPGLQTYESLSPTSTEIIPISNSHPNSPSLDQNLATVFTHLAIKRKSSEEAEECQKSKLLRLCAPEPASNSSITTTHPLTNLPSKPKPIRPRKNYKRGVPRTRASKAGDVSHAPFYSDSGLCDVPVQQSLTRVEAELLMAPCQKEAPSEIDGRVAGPKQPHAQC</sequence>
<gene>
    <name evidence="1" type="ORF">RHMOL_Rhmol01G0304500</name>
</gene>
<reference evidence="1" key="1">
    <citation type="submission" date="2022-02" db="EMBL/GenBank/DDBJ databases">
        <title>Plant Genome Project.</title>
        <authorList>
            <person name="Zhang R.-G."/>
        </authorList>
    </citation>
    <scope>NUCLEOTIDE SEQUENCE</scope>
    <source>
        <strain evidence="1">AT1</strain>
    </source>
</reference>
<organism evidence="1 2">
    <name type="scientific">Rhododendron molle</name>
    <name type="common">Chinese azalea</name>
    <name type="synonym">Azalea mollis</name>
    <dbReference type="NCBI Taxonomy" id="49168"/>
    <lineage>
        <taxon>Eukaryota</taxon>
        <taxon>Viridiplantae</taxon>
        <taxon>Streptophyta</taxon>
        <taxon>Embryophyta</taxon>
        <taxon>Tracheophyta</taxon>
        <taxon>Spermatophyta</taxon>
        <taxon>Magnoliopsida</taxon>
        <taxon>eudicotyledons</taxon>
        <taxon>Gunneridae</taxon>
        <taxon>Pentapetalae</taxon>
        <taxon>asterids</taxon>
        <taxon>Ericales</taxon>
        <taxon>Ericaceae</taxon>
        <taxon>Ericoideae</taxon>
        <taxon>Rhodoreae</taxon>
        <taxon>Rhododendron</taxon>
    </lineage>
</organism>